<dbReference type="Pfam" id="PF03109">
    <property type="entry name" value="ABC1"/>
    <property type="match status" value="1"/>
</dbReference>
<feature type="transmembrane region" description="Helical" evidence="2">
    <location>
        <begin position="511"/>
        <end position="534"/>
    </location>
</feature>
<evidence type="ECO:0000256" key="1">
    <source>
        <dbReference type="ARBA" id="ARBA00009670"/>
    </source>
</evidence>
<dbReference type="InterPro" id="IPR050154">
    <property type="entry name" value="UbiB_kinase"/>
</dbReference>
<feature type="transmembrane region" description="Helical" evidence="2">
    <location>
        <begin position="477"/>
        <end position="499"/>
    </location>
</feature>
<proteinExistence type="inferred from homology"/>
<keyword evidence="2" id="KW-1133">Transmembrane helix</keyword>
<dbReference type="SUPFAM" id="SSF56112">
    <property type="entry name" value="Protein kinase-like (PK-like)"/>
    <property type="match status" value="1"/>
</dbReference>
<comment type="similarity">
    <text evidence="1">Belongs to the protein kinase superfamily. ADCK protein kinase family.</text>
</comment>
<evidence type="ECO:0000313" key="5">
    <source>
        <dbReference type="Proteomes" id="UP001320544"/>
    </source>
</evidence>
<keyword evidence="5" id="KW-1185">Reference proteome</keyword>
<evidence type="ECO:0000313" key="4">
    <source>
        <dbReference type="EMBL" id="BDE95051.1"/>
    </source>
</evidence>
<reference evidence="4 5" key="1">
    <citation type="submission" date="2022-01" db="EMBL/GenBank/DDBJ databases">
        <title>Novel bile acid biosynthetic pathways are enriched in the microbiome of centenarians.</title>
        <authorList>
            <person name="Sato Y."/>
            <person name="Atarashi K."/>
            <person name="Plichta R.D."/>
            <person name="Arai Y."/>
            <person name="Sasajima S."/>
            <person name="Kearney M.S."/>
            <person name="Suda W."/>
            <person name="Takeshita K."/>
            <person name="Sasaki T."/>
            <person name="Okamoto S."/>
            <person name="Skelly N.A."/>
            <person name="Okamura Y."/>
            <person name="Vlamakis H."/>
            <person name="Li Y."/>
            <person name="Tanoue T."/>
            <person name="Takei H."/>
            <person name="Nittono H."/>
            <person name="Narushima S."/>
            <person name="Irie J."/>
            <person name="Itoh H."/>
            <person name="Moriya K."/>
            <person name="Sugiura Y."/>
            <person name="Suematsu M."/>
            <person name="Moritoki N."/>
            <person name="Shibata S."/>
            <person name="Littman R.D."/>
            <person name="Fischbach A.M."/>
            <person name="Uwamino Y."/>
            <person name="Inoue T."/>
            <person name="Honda A."/>
            <person name="Hattori M."/>
            <person name="Murai T."/>
            <person name="Xavier J.R."/>
            <person name="Hirose N."/>
            <person name="Honda K."/>
        </authorList>
    </citation>
    <scope>NUCLEOTIDE SEQUENCE [LARGE SCALE GENOMIC DNA]</scope>
    <source>
        <strain evidence="4 5">CE91-St30</strain>
    </source>
</reference>
<protein>
    <submittedName>
        <fullName evidence="4">ABC transporter</fullName>
    </submittedName>
</protein>
<dbReference type="CDD" id="cd05121">
    <property type="entry name" value="ABC1_ADCK3-like"/>
    <property type="match status" value="1"/>
</dbReference>
<dbReference type="Proteomes" id="UP001320544">
    <property type="component" value="Chromosome"/>
</dbReference>
<evidence type="ECO:0000256" key="2">
    <source>
        <dbReference type="SAM" id="Phobius"/>
    </source>
</evidence>
<dbReference type="InterPro" id="IPR011009">
    <property type="entry name" value="Kinase-like_dom_sf"/>
</dbReference>
<keyword evidence="2" id="KW-0812">Transmembrane</keyword>
<dbReference type="EMBL" id="AP025564">
    <property type="protein sequence ID" value="BDE95051.1"/>
    <property type="molecule type" value="Genomic_DNA"/>
</dbReference>
<sequence>MATFKEFLRVAEITVKDKTSGKRMKEIRQILLKHHAMSGLTPEKAVAILEDLGPTYVKIGQIASNRSDLLPKGYCDAFEKLRADVPPMPFDTVIERIEASLDAPWQAAFSSIAKEPLGSASIAQVHKATTHDGTVVAVKVRRPGIAQQMAEDITLMKHLLALAEFSNIAPNGLVLTADDLVSELERTTAEEVDFSIELENLKRFHEEIEDQRGVTSPLPFPEYSSDSMLVMEFVSGTLLDDKSALEAQGKDLAAIGERLAQSYVTQVVDDGFFHADPHPGNIVINDGGIVWIDLGMTGSLTANERAIVSKVFRGVATGDPYALKDALLSLAKADGPVDHSMLLEQMSTMLASYASTDLSDINIGTAFVDVIEILRTQNLTLPPSFTMLARGFLTLEGVLTDIAPSINIVDIVSVHVKKQMKTLSYIEGKAQDLLLNAAESAEAMTTLPTQLSHTLDMLDRGQLKVSMDMDLPRDIKGAIYQVASLLALSLISAGLFVGSSIVCTTPMQPQIFGVPLLGALGYLGAFVLGVYVIVRAVSIRHRQVNDEKIR</sequence>
<name>A0ABN6MFI5_9ACTN</name>
<accession>A0ABN6MFI5</accession>
<evidence type="ECO:0000259" key="3">
    <source>
        <dbReference type="Pfam" id="PF03109"/>
    </source>
</evidence>
<dbReference type="InterPro" id="IPR004147">
    <property type="entry name" value="ABC1_dom"/>
</dbReference>
<dbReference type="PANTHER" id="PTHR10566">
    <property type="entry name" value="CHAPERONE-ACTIVITY OF BC1 COMPLEX CABC1 -RELATED"/>
    <property type="match status" value="1"/>
</dbReference>
<gene>
    <name evidence="4" type="ORF">CE91St30_03840</name>
</gene>
<dbReference type="PANTHER" id="PTHR10566:SF113">
    <property type="entry name" value="PROTEIN ACTIVITY OF BC1 COMPLEX KINASE 7, CHLOROPLASTIC"/>
    <property type="match status" value="1"/>
</dbReference>
<dbReference type="RefSeq" id="WP_244411544.1">
    <property type="nucleotide sequence ID" value="NZ_AP025564.1"/>
</dbReference>
<feature type="domain" description="ABC1 atypical kinase-like" evidence="3">
    <location>
        <begin position="80"/>
        <end position="322"/>
    </location>
</feature>
<keyword evidence="2" id="KW-0472">Membrane</keyword>
<organism evidence="4 5">
    <name type="scientific">Raoultibacter timonensis</name>
    <dbReference type="NCBI Taxonomy" id="1907662"/>
    <lineage>
        <taxon>Bacteria</taxon>
        <taxon>Bacillati</taxon>
        <taxon>Actinomycetota</taxon>
        <taxon>Coriobacteriia</taxon>
        <taxon>Eggerthellales</taxon>
        <taxon>Eggerthellaceae</taxon>
        <taxon>Raoultibacter</taxon>
    </lineage>
</organism>